<dbReference type="PROSITE" id="PS50887">
    <property type="entry name" value="GGDEF"/>
    <property type="match status" value="1"/>
</dbReference>
<dbReference type="GO" id="GO:0005886">
    <property type="term" value="C:plasma membrane"/>
    <property type="evidence" value="ECO:0007669"/>
    <property type="project" value="TreeGrafter"/>
</dbReference>
<dbReference type="AlphaFoldDB" id="A0AAW9PT78"/>
<evidence type="ECO:0000259" key="1">
    <source>
        <dbReference type="PROSITE" id="PS50887"/>
    </source>
</evidence>
<dbReference type="Pfam" id="PF14516">
    <property type="entry name" value="AAA_35"/>
    <property type="match status" value="1"/>
</dbReference>
<dbReference type="GO" id="GO:0043709">
    <property type="term" value="P:cell adhesion involved in single-species biofilm formation"/>
    <property type="evidence" value="ECO:0007669"/>
    <property type="project" value="TreeGrafter"/>
</dbReference>
<dbReference type="Gene3D" id="3.30.70.270">
    <property type="match status" value="1"/>
</dbReference>
<dbReference type="SUPFAM" id="SSF55073">
    <property type="entry name" value="Nucleotide cyclase"/>
    <property type="match status" value="1"/>
</dbReference>
<dbReference type="InterPro" id="IPR000160">
    <property type="entry name" value="GGDEF_dom"/>
</dbReference>
<gene>
    <name evidence="2" type="ORF">V2H45_10805</name>
</gene>
<dbReference type="EMBL" id="JAZBJZ010000036">
    <property type="protein sequence ID" value="MEE3717237.1"/>
    <property type="molecule type" value="Genomic_DNA"/>
</dbReference>
<dbReference type="InterPro" id="IPR043128">
    <property type="entry name" value="Rev_trsase/Diguanyl_cyclase"/>
</dbReference>
<organism evidence="2 3">
    <name type="scientific">Tumidithrix elongata BACA0141</name>
    <dbReference type="NCBI Taxonomy" id="2716417"/>
    <lineage>
        <taxon>Bacteria</taxon>
        <taxon>Bacillati</taxon>
        <taxon>Cyanobacteriota</taxon>
        <taxon>Cyanophyceae</taxon>
        <taxon>Pseudanabaenales</taxon>
        <taxon>Pseudanabaenaceae</taxon>
        <taxon>Tumidithrix</taxon>
        <taxon>Tumidithrix elongata</taxon>
    </lineage>
</organism>
<comment type="caution">
    <text evidence="2">The sequence shown here is derived from an EMBL/GenBank/DDBJ whole genome shotgun (WGS) entry which is preliminary data.</text>
</comment>
<dbReference type="RefSeq" id="WP_330483665.1">
    <property type="nucleotide sequence ID" value="NZ_JAZBJZ010000036.1"/>
</dbReference>
<dbReference type="CDD" id="cd01949">
    <property type="entry name" value="GGDEF"/>
    <property type="match status" value="1"/>
</dbReference>
<dbReference type="Pfam" id="PF00990">
    <property type="entry name" value="GGDEF"/>
    <property type="match status" value="1"/>
</dbReference>
<dbReference type="InterPro" id="IPR027417">
    <property type="entry name" value="P-loop_NTPase"/>
</dbReference>
<evidence type="ECO:0000313" key="2">
    <source>
        <dbReference type="EMBL" id="MEE3717237.1"/>
    </source>
</evidence>
<dbReference type="Gene3D" id="3.40.50.300">
    <property type="entry name" value="P-loop containing nucleotide triphosphate hydrolases"/>
    <property type="match status" value="1"/>
</dbReference>
<sequence>MVQEQPSYLNRADLEFPGGPLPLNSHLYIDRPPLEELVCQEVQKPGSIIRIQAPRKMGKSSLLARLIDHAEIQGYKVARLDFQEADESIFSSLDKFLRWFSLNISRRLRLKPQLDNYWDDEIGSKVSCTYYFEDYLLEQVDTPLVLALNEVNLIFEYPEIAKEFLPLLRFWHEQAKQVEAFQNLRLIIVHSTDIYVPLKIHQSPFNVGLPVRLPEFSLIQVRELGERFGFDGSNVLETKQLESLLDMVGGSPYHLSLVFYYLKCEELSLEQIVQTAPTLTGIFGSHLQDLLFRLQQDIALQKALEQAIASNTPIELDANIAYKLNSLGVMKLHGNRATFSCELYRQFFHTQLSGKSSDDALSVSIARLKALEAENLQLKSLVDTDALTQIANRRHFDRYLVMNLLQAVRTKTPIGLILIDIDDFKAYNDTYGHPAGDDCLFRVASAIHNCLKRPGDLAARYGGEEFAVILPQTDTDGAVKIAEVIRQAIRNLAIPHANSRVGSGIVTSSLGIISAIPHAESDRHSLLLAADEALYQAKQQGRDRLVLANLHPEHTSEDDETWDHILTQLDEIERRTEEN</sequence>
<dbReference type="GO" id="GO:0052621">
    <property type="term" value="F:diguanylate cyclase activity"/>
    <property type="evidence" value="ECO:0007669"/>
    <property type="project" value="TreeGrafter"/>
</dbReference>
<evidence type="ECO:0000313" key="3">
    <source>
        <dbReference type="Proteomes" id="UP001333818"/>
    </source>
</evidence>
<dbReference type="PANTHER" id="PTHR45138:SF9">
    <property type="entry name" value="DIGUANYLATE CYCLASE DGCM-RELATED"/>
    <property type="match status" value="1"/>
</dbReference>
<dbReference type="SUPFAM" id="SSF52540">
    <property type="entry name" value="P-loop containing nucleoside triphosphate hydrolases"/>
    <property type="match status" value="1"/>
</dbReference>
<proteinExistence type="predicted"/>
<protein>
    <submittedName>
        <fullName evidence="2">AAA-like domain-containing protein</fullName>
    </submittedName>
</protein>
<dbReference type="PANTHER" id="PTHR45138">
    <property type="entry name" value="REGULATORY COMPONENTS OF SENSORY TRANSDUCTION SYSTEM"/>
    <property type="match status" value="1"/>
</dbReference>
<dbReference type="FunFam" id="3.30.70.270:FF:000001">
    <property type="entry name" value="Diguanylate cyclase domain protein"/>
    <property type="match status" value="1"/>
</dbReference>
<dbReference type="InterPro" id="IPR050469">
    <property type="entry name" value="Diguanylate_Cyclase"/>
</dbReference>
<accession>A0AAW9PT78</accession>
<dbReference type="Proteomes" id="UP001333818">
    <property type="component" value="Unassembled WGS sequence"/>
</dbReference>
<dbReference type="InterPro" id="IPR029787">
    <property type="entry name" value="Nucleotide_cyclase"/>
</dbReference>
<name>A0AAW9PT78_9CYAN</name>
<dbReference type="NCBIfam" id="TIGR00254">
    <property type="entry name" value="GGDEF"/>
    <property type="match status" value="1"/>
</dbReference>
<feature type="domain" description="GGDEF" evidence="1">
    <location>
        <begin position="412"/>
        <end position="550"/>
    </location>
</feature>
<dbReference type="GO" id="GO:1902201">
    <property type="term" value="P:negative regulation of bacterial-type flagellum-dependent cell motility"/>
    <property type="evidence" value="ECO:0007669"/>
    <property type="project" value="TreeGrafter"/>
</dbReference>
<keyword evidence="3" id="KW-1185">Reference proteome</keyword>
<dbReference type="SMART" id="SM00267">
    <property type="entry name" value="GGDEF"/>
    <property type="match status" value="1"/>
</dbReference>
<reference evidence="2" key="1">
    <citation type="submission" date="2024-01" db="EMBL/GenBank/DDBJ databases">
        <title>Bank of Algae and Cyanobacteria of the Azores (BACA) strain genomes.</title>
        <authorList>
            <person name="Luz R."/>
            <person name="Cordeiro R."/>
            <person name="Fonseca A."/>
            <person name="Goncalves V."/>
        </authorList>
    </citation>
    <scope>NUCLEOTIDE SEQUENCE</scope>
    <source>
        <strain evidence="2">BACA0141</strain>
    </source>
</reference>